<dbReference type="InParanoid" id="G5AA58"/>
<evidence type="ECO:0000313" key="3">
    <source>
        <dbReference type="Proteomes" id="UP000002640"/>
    </source>
</evidence>
<feature type="compositionally biased region" description="Basic residues" evidence="1">
    <location>
        <begin position="27"/>
        <end position="40"/>
    </location>
</feature>
<dbReference type="GeneID" id="20642763"/>
<dbReference type="RefSeq" id="XP_009537053.1">
    <property type="nucleotide sequence ID" value="XM_009538758.1"/>
</dbReference>
<feature type="region of interest" description="Disordered" evidence="1">
    <location>
        <begin position="25"/>
        <end position="57"/>
    </location>
</feature>
<reference evidence="2 3" key="1">
    <citation type="journal article" date="2006" name="Science">
        <title>Phytophthora genome sequences uncover evolutionary origins and mechanisms of pathogenesis.</title>
        <authorList>
            <person name="Tyler B.M."/>
            <person name="Tripathy S."/>
            <person name="Zhang X."/>
            <person name="Dehal P."/>
            <person name="Jiang R.H."/>
            <person name="Aerts A."/>
            <person name="Arredondo F.D."/>
            <person name="Baxter L."/>
            <person name="Bensasson D."/>
            <person name="Beynon J.L."/>
            <person name="Chapman J."/>
            <person name="Damasceno C.M."/>
            <person name="Dorrance A.E."/>
            <person name="Dou D."/>
            <person name="Dickerman A.W."/>
            <person name="Dubchak I.L."/>
            <person name="Garbelotto M."/>
            <person name="Gijzen M."/>
            <person name="Gordon S.G."/>
            <person name="Govers F."/>
            <person name="Grunwald N.J."/>
            <person name="Huang W."/>
            <person name="Ivors K.L."/>
            <person name="Jones R.W."/>
            <person name="Kamoun S."/>
            <person name="Krampis K."/>
            <person name="Lamour K.H."/>
            <person name="Lee M.K."/>
            <person name="McDonald W.H."/>
            <person name="Medina M."/>
            <person name="Meijer H.J."/>
            <person name="Nordberg E.K."/>
            <person name="Maclean D.J."/>
            <person name="Ospina-Giraldo M.D."/>
            <person name="Morris P.F."/>
            <person name="Phuntumart V."/>
            <person name="Putnam N.H."/>
            <person name="Rash S."/>
            <person name="Rose J.K."/>
            <person name="Sakihama Y."/>
            <person name="Salamov A.A."/>
            <person name="Savidor A."/>
            <person name="Scheuring C.F."/>
            <person name="Smith B.M."/>
            <person name="Sobral B.W."/>
            <person name="Terry A."/>
            <person name="Torto-Alalibo T.A."/>
            <person name="Win J."/>
            <person name="Xu Z."/>
            <person name="Zhang H."/>
            <person name="Grigoriev I.V."/>
            <person name="Rokhsar D.S."/>
            <person name="Boore J.L."/>
        </authorList>
    </citation>
    <scope>NUCLEOTIDE SEQUENCE [LARGE SCALE GENOMIC DNA]</scope>
    <source>
        <strain evidence="2 3">P6497</strain>
    </source>
</reference>
<evidence type="ECO:0000313" key="2">
    <source>
        <dbReference type="EMBL" id="EGZ07487.1"/>
    </source>
</evidence>
<sequence>MIHFEFLPATATILCHGAAGREWRANGARHGRRRRARRAGHGGAQAQETAAHCSGHAAADGQRYIQTTVIPQPGLLRDESCHNPSAFAIGHDDDSRGVCPQPSTISPMQLAPTTTVGNDEGNITRAKQYFANILDYQCEYPPRPEIVTRSGDSREDPDPMGKHDLAFPIRTKCRECRSDVIVAKQDQEDTYLLPAFEDCIRERDQPTRSTVTTTPRCRSKHVLDAVAVQRCGSDGALNPISRADEAADARLGRAPAAANLMAWACHRRC</sequence>
<dbReference type="EMBL" id="JH159162">
    <property type="protein sequence ID" value="EGZ07487.1"/>
    <property type="molecule type" value="Genomic_DNA"/>
</dbReference>
<dbReference type="KEGG" id="psoj:PHYSODRAFT_306656"/>
<name>G5AA58_PHYSP</name>
<proteinExistence type="predicted"/>
<accession>G5AA58</accession>
<protein>
    <submittedName>
        <fullName evidence="2">Uncharacterized protein</fullName>
    </submittedName>
</protein>
<evidence type="ECO:0000256" key="1">
    <source>
        <dbReference type="SAM" id="MobiDB-lite"/>
    </source>
</evidence>
<dbReference type="Proteomes" id="UP000002640">
    <property type="component" value="Unassembled WGS sequence"/>
</dbReference>
<gene>
    <name evidence="2" type="ORF">PHYSODRAFT_306656</name>
</gene>
<organism evidence="2 3">
    <name type="scientific">Phytophthora sojae (strain P6497)</name>
    <name type="common">Soybean stem and root rot agent</name>
    <name type="synonym">Phytophthora megasperma f. sp. glycines</name>
    <dbReference type="NCBI Taxonomy" id="1094619"/>
    <lineage>
        <taxon>Eukaryota</taxon>
        <taxon>Sar</taxon>
        <taxon>Stramenopiles</taxon>
        <taxon>Oomycota</taxon>
        <taxon>Peronosporomycetes</taxon>
        <taxon>Peronosporales</taxon>
        <taxon>Peronosporaceae</taxon>
        <taxon>Phytophthora</taxon>
    </lineage>
</organism>
<dbReference type="AlphaFoldDB" id="G5AA58"/>
<keyword evidence="3" id="KW-1185">Reference proteome</keyword>